<dbReference type="EMBL" id="JBIAZU010000008">
    <property type="protein sequence ID" value="MFF5296317.1"/>
    <property type="molecule type" value="Genomic_DNA"/>
</dbReference>
<keyword evidence="1 2" id="KW-0238">DNA-binding</keyword>
<dbReference type="Proteomes" id="UP001602245">
    <property type="component" value="Unassembled WGS sequence"/>
</dbReference>
<organism evidence="4 5">
    <name type="scientific">Paractinoplanes globisporus</name>
    <dbReference type="NCBI Taxonomy" id="113565"/>
    <lineage>
        <taxon>Bacteria</taxon>
        <taxon>Bacillati</taxon>
        <taxon>Actinomycetota</taxon>
        <taxon>Actinomycetes</taxon>
        <taxon>Micromonosporales</taxon>
        <taxon>Micromonosporaceae</taxon>
        <taxon>Paractinoplanes</taxon>
    </lineage>
</organism>
<dbReference type="SUPFAM" id="SSF46689">
    <property type="entry name" value="Homeodomain-like"/>
    <property type="match status" value="1"/>
</dbReference>
<gene>
    <name evidence="4" type="ORF">ACFY35_43355</name>
</gene>
<dbReference type="PROSITE" id="PS50977">
    <property type="entry name" value="HTH_TETR_2"/>
    <property type="match status" value="1"/>
</dbReference>
<protein>
    <submittedName>
        <fullName evidence="4">TetR/AcrR family transcriptional regulator</fullName>
    </submittedName>
</protein>
<accession>A0ABW6WSN3</accession>
<feature type="domain" description="HTH tetR-type" evidence="3">
    <location>
        <begin position="3"/>
        <end position="63"/>
    </location>
</feature>
<evidence type="ECO:0000256" key="1">
    <source>
        <dbReference type="ARBA" id="ARBA00023125"/>
    </source>
</evidence>
<proteinExistence type="predicted"/>
<reference evidence="4 5" key="1">
    <citation type="submission" date="2024-10" db="EMBL/GenBank/DDBJ databases">
        <title>The Natural Products Discovery Center: Release of the First 8490 Sequenced Strains for Exploring Actinobacteria Biosynthetic Diversity.</title>
        <authorList>
            <person name="Kalkreuter E."/>
            <person name="Kautsar S.A."/>
            <person name="Yang D."/>
            <person name="Bader C.D."/>
            <person name="Teijaro C.N."/>
            <person name="Fluegel L."/>
            <person name="Davis C.M."/>
            <person name="Simpson J.R."/>
            <person name="Lauterbach L."/>
            <person name="Steele A.D."/>
            <person name="Gui C."/>
            <person name="Meng S."/>
            <person name="Li G."/>
            <person name="Viehrig K."/>
            <person name="Ye F."/>
            <person name="Su P."/>
            <person name="Kiefer A.F."/>
            <person name="Nichols A."/>
            <person name="Cepeda A.J."/>
            <person name="Yan W."/>
            <person name="Fan B."/>
            <person name="Jiang Y."/>
            <person name="Adhikari A."/>
            <person name="Zheng C.-J."/>
            <person name="Schuster L."/>
            <person name="Cowan T.M."/>
            <person name="Smanski M.J."/>
            <person name="Chevrette M.G."/>
            <person name="De Carvalho L.P.S."/>
            <person name="Shen B."/>
        </authorList>
    </citation>
    <scope>NUCLEOTIDE SEQUENCE [LARGE SCALE GENOMIC DNA]</scope>
    <source>
        <strain evidence="4 5">NPDC000087</strain>
    </source>
</reference>
<dbReference type="InterPro" id="IPR001647">
    <property type="entry name" value="HTH_TetR"/>
</dbReference>
<feature type="DNA-binding region" description="H-T-H motif" evidence="2">
    <location>
        <begin position="26"/>
        <end position="45"/>
    </location>
</feature>
<evidence type="ECO:0000313" key="4">
    <source>
        <dbReference type="EMBL" id="MFF5296317.1"/>
    </source>
</evidence>
<evidence type="ECO:0000259" key="3">
    <source>
        <dbReference type="PROSITE" id="PS50977"/>
    </source>
</evidence>
<evidence type="ECO:0000313" key="5">
    <source>
        <dbReference type="Proteomes" id="UP001602245"/>
    </source>
</evidence>
<name>A0ABW6WSN3_9ACTN</name>
<sequence>MAEGRRGELLELAYAYVRTHGITDLSLRPLAAEIGSSPRVLLFLFGSKDGLVKALLDRARSEELGLLRALPADAGLPAATEAVWQWLSAEAHRPLLRLWVEAYARSLVDESGPWSSFAATTVADWLAVLAQAQPSSVRDTPPALTARTAALAVLRGALLDLLATGDVARTTAAVHRQLTSL</sequence>
<dbReference type="Gene3D" id="1.10.357.10">
    <property type="entry name" value="Tetracycline Repressor, domain 2"/>
    <property type="match status" value="1"/>
</dbReference>
<keyword evidence="5" id="KW-1185">Reference proteome</keyword>
<dbReference type="InterPro" id="IPR009057">
    <property type="entry name" value="Homeodomain-like_sf"/>
</dbReference>
<comment type="caution">
    <text evidence="4">The sequence shown here is derived from an EMBL/GenBank/DDBJ whole genome shotgun (WGS) entry which is preliminary data.</text>
</comment>
<evidence type="ECO:0000256" key="2">
    <source>
        <dbReference type="PROSITE-ProRule" id="PRU00335"/>
    </source>
</evidence>
<dbReference type="RefSeq" id="WP_211216787.1">
    <property type="nucleotide sequence ID" value="NZ_JBIAZU010000008.1"/>
</dbReference>